<name>A0A8S1LSM7_PARPR</name>
<dbReference type="OMA" id="NRRFITQ"/>
<sequence>MNRRFITQYPLSPQMNDISNLYKKSRIQEQLQFFDEIIKKVKFKKPVPQPKKIKLPISISSKTIQLQSERSLSIRSPRIKELSKKQMLPPISRQKASISGWEVNKSNDSFLYYQ</sequence>
<evidence type="ECO:0000313" key="2">
    <source>
        <dbReference type="Proteomes" id="UP000688137"/>
    </source>
</evidence>
<organism evidence="1 2">
    <name type="scientific">Paramecium primaurelia</name>
    <dbReference type="NCBI Taxonomy" id="5886"/>
    <lineage>
        <taxon>Eukaryota</taxon>
        <taxon>Sar</taxon>
        <taxon>Alveolata</taxon>
        <taxon>Ciliophora</taxon>
        <taxon>Intramacronucleata</taxon>
        <taxon>Oligohymenophorea</taxon>
        <taxon>Peniculida</taxon>
        <taxon>Parameciidae</taxon>
        <taxon>Paramecium</taxon>
    </lineage>
</organism>
<proteinExistence type="predicted"/>
<evidence type="ECO:0000313" key="1">
    <source>
        <dbReference type="EMBL" id="CAD8068523.1"/>
    </source>
</evidence>
<dbReference type="Proteomes" id="UP000688137">
    <property type="component" value="Unassembled WGS sequence"/>
</dbReference>
<comment type="caution">
    <text evidence="1">The sequence shown here is derived from an EMBL/GenBank/DDBJ whole genome shotgun (WGS) entry which is preliminary data.</text>
</comment>
<reference evidence="1" key="1">
    <citation type="submission" date="2021-01" db="EMBL/GenBank/DDBJ databases">
        <authorList>
            <consortium name="Genoscope - CEA"/>
            <person name="William W."/>
        </authorList>
    </citation>
    <scope>NUCLEOTIDE SEQUENCE</scope>
</reference>
<keyword evidence="2" id="KW-1185">Reference proteome</keyword>
<accession>A0A8S1LSM7</accession>
<dbReference type="AlphaFoldDB" id="A0A8S1LSM7"/>
<protein>
    <submittedName>
        <fullName evidence="1">Uncharacterized protein</fullName>
    </submittedName>
</protein>
<dbReference type="EMBL" id="CAJJDM010000041">
    <property type="protein sequence ID" value="CAD8068523.1"/>
    <property type="molecule type" value="Genomic_DNA"/>
</dbReference>
<gene>
    <name evidence="1" type="ORF">PPRIM_AZ9-3.1.T0420202</name>
</gene>